<dbReference type="InterPro" id="IPR006668">
    <property type="entry name" value="Mg_transptr_MgtE_intracell_dom"/>
</dbReference>
<dbReference type="PANTHER" id="PTHR43773:SF1">
    <property type="entry name" value="MAGNESIUM TRANSPORTER MGTE"/>
    <property type="match status" value="1"/>
</dbReference>
<accession>A0A939DTW1</accession>
<comment type="caution">
    <text evidence="2">The sequence shown here is derived from an EMBL/GenBank/DDBJ whole genome shotgun (WGS) entry which is preliminary data.</text>
</comment>
<feature type="domain" description="Magnesium transporter MgtE intracellular" evidence="1">
    <location>
        <begin position="20"/>
        <end position="96"/>
    </location>
</feature>
<dbReference type="AlphaFoldDB" id="A0A939DTW1"/>
<dbReference type="SUPFAM" id="SSF158791">
    <property type="entry name" value="MgtE N-terminal domain-like"/>
    <property type="match status" value="1"/>
</dbReference>
<dbReference type="Pfam" id="PF03448">
    <property type="entry name" value="MgtE_N"/>
    <property type="match status" value="1"/>
</dbReference>
<organism evidence="2 3">
    <name type="scientific">Bowmanella dokdonensis</name>
    <dbReference type="NCBI Taxonomy" id="751969"/>
    <lineage>
        <taxon>Bacteria</taxon>
        <taxon>Pseudomonadati</taxon>
        <taxon>Pseudomonadota</taxon>
        <taxon>Gammaproteobacteria</taxon>
        <taxon>Alteromonadales</taxon>
        <taxon>Alteromonadaceae</taxon>
        <taxon>Bowmanella</taxon>
    </lineage>
</organism>
<protein>
    <submittedName>
        <fullName evidence="2">Magnesium transporter</fullName>
    </submittedName>
</protein>
<keyword evidence="3" id="KW-1185">Reference proteome</keyword>
<dbReference type="InterPro" id="IPR006669">
    <property type="entry name" value="MgtE_transporter"/>
</dbReference>
<feature type="non-terminal residue" evidence="2">
    <location>
        <position position="98"/>
    </location>
</feature>
<proteinExistence type="predicted"/>
<dbReference type="GO" id="GO:0016020">
    <property type="term" value="C:membrane"/>
    <property type="evidence" value="ECO:0007669"/>
    <property type="project" value="InterPro"/>
</dbReference>
<dbReference type="GO" id="GO:0015095">
    <property type="term" value="F:magnesium ion transmembrane transporter activity"/>
    <property type="evidence" value="ECO:0007669"/>
    <property type="project" value="InterPro"/>
</dbReference>
<dbReference type="SMART" id="SM00924">
    <property type="entry name" value="MgtE_N"/>
    <property type="match status" value="1"/>
</dbReference>
<name>A0A939DTW1_9ALTE</name>
<evidence type="ECO:0000259" key="1">
    <source>
        <dbReference type="SMART" id="SM00924"/>
    </source>
</evidence>
<dbReference type="Proteomes" id="UP000664654">
    <property type="component" value="Unassembled WGS sequence"/>
</dbReference>
<dbReference type="Gene3D" id="1.25.60.10">
    <property type="entry name" value="MgtE N-terminal domain-like"/>
    <property type="match status" value="1"/>
</dbReference>
<evidence type="ECO:0000313" key="3">
    <source>
        <dbReference type="Proteomes" id="UP000664654"/>
    </source>
</evidence>
<gene>
    <name evidence="2" type="ORF">J0A66_22740</name>
</gene>
<reference evidence="2" key="1">
    <citation type="submission" date="2021-03" db="EMBL/GenBank/DDBJ databases">
        <title>novel species isolated from a fishpond in China.</title>
        <authorList>
            <person name="Lu H."/>
            <person name="Cai Z."/>
        </authorList>
    </citation>
    <scope>NUCLEOTIDE SEQUENCE</scope>
    <source>
        <strain evidence="2">JCM 30855</strain>
    </source>
</reference>
<dbReference type="EMBL" id="JAFKCV010000314">
    <property type="protein sequence ID" value="MBN7828055.1"/>
    <property type="molecule type" value="Genomic_DNA"/>
</dbReference>
<dbReference type="InterPro" id="IPR038076">
    <property type="entry name" value="MgtE_N_sf"/>
</dbReference>
<sequence length="98" mass="11071">MNDALSSGMYVHVRKMLHHMPAPDVAFLLESTPAKSRAVLWQLIDPEFHGDVLEELSEDVRNGIIRQMVPEKLADALEDMDTDDLAELLRGLPDTIFQ</sequence>
<evidence type="ECO:0000313" key="2">
    <source>
        <dbReference type="EMBL" id="MBN7828055.1"/>
    </source>
</evidence>
<dbReference type="PANTHER" id="PTHR43773">
    <property type="entry name" value="MAGNESIUM TRANSPORTER MGTE"/>
    <property type="match status" value="1"/>
</dbReference>